<dbReference type="GO" id="GO:0003830">
    <property type="term" value="F:beta-1,4-mannosylglycoprotein 4-beta-N-acetylglucosaminyltransferase activity"/>
    <property type="evidence" value="ECO:0007669"/>
    <property type="project" value="InterPro"/>
</dbReference>
<name>A0A6C0ATQ2_9ZZZZ</name>
<dbReference type="InterPro" id="IPR006813">
    <property type="entry name" value="Glyco_trans_17"/>
</dbReference>
<organism evidence="1">
    <name type="scientific">viral metagenome</name>
    <dbReference type="NCBI Taxonomy" id="1070528"/>
    <lineage>
        <taxon>unclassified sequences</taxon>
        <taxon>metagenomes</taxon>
        <taxon>organismal metagenomes</taxon>
    </lineage>
</organism>
<dbReference type="GO" id="GO:0006044">
    <property type="term" value="P:N-acetylglucosamine metabolic process"/>
    <property type="evidence" value="ECO:0007669"/>
    <property type="project" value="TreeGrafter"/>
</dbReference>
<proteinExistence type="predicted"/>
<dbReference type="EMBL" id="MN740806">
    <property type="protein sequence ID" value="QHS82853.1"/>
    <property type="molecule type" value="Genomic_DNA"/>
</dbReference>
<dbReference type="PANTHER" id="PTHR12224">
    <property type="entry name" value="BETA-1,4-MANNOSYL-GLYCOPROTEIN BETA-1,4-N-ACETYLGLUCOSAMINYL-TRANSFERASE"/>
    <property type="match status" value="1"/>
</dbReference>
<dbReference type="PANTHER" id="PTHR12224:SF0">
    <property type="entry name" value="BETA-1,4-MANNOSYL-GLYCOPROTEIN 4-BETA-N-ACETYLGLUCOSAMINYLTRANSFERASE"/>
    <property type="match status" value="1"/>
</dbReference>
<accession>A0A6C0ATQ2</accession>
<dbReference type="AlphaFoldDB" id="A0A6C0ATQ2"/>
<dbReference type="Gene3D" id="3.90.550.50">
    <property type="match status" value="1"/>
</dbReference>
<evidence type="ECO:0000313" key="1">
    <source>
        <dbReference type="EMBL" id="QHS82853.1"/>
    </source>
</evidence>
<reference evidence="1" key="1">
    <citation type="journal article" date="2020" name="Nature">
        <title>Giant virus diversity and host interactions through global metagenomics.</title>
        <authorList>
            <person name="Schulz F."/>
            <person name="Roux S."/>
            <person name="Paez-Espino D."/>
            <person name="Jungbluth S."/>
            <person name="Walsh D.A."/>
            <person name="Denef V.J."/>
            <person name="McMahon K.D."/>
            <person name="Konstantinidis K.T."/>
            <person name="Eloe-Fadrosh E.A."/>
            <person name="Kyrpides N.C."/>
            <person name="Woyke T."/>
        </authorList>
    </citation>
    <scope>NUCLEOTIDE SEQUENCE</scope>
    <source>
        <strain evidence="1">GVMAG-S-1101171-111</strain>
    </source>
</reference>
<dbReference type="GO" id="GO:0016020">
    <property type="term" value="C:membrane"/>
    <property type="evidence" value="ECO:0007669"/>
    <property type="project" value="InterPro"/>
</dbReference>
<evidence type="ECO:0008006" key="2">
    <source>
        <dbReference type="Google" id="ProtNLM"/>
    </source>
</evidence>
<sequence>MSCAFDCKETSDLFRTENKRKYKLIILIIASKESSYDYFTKCWREYMNTFDDVYSFLIYSDINITTDFFITKDTITYRSNECNIPGIFEKTTASMNLCTQMFEYDYLLRTNLSSFFHIPRLLTYLENQPKTNYIASQYYNLPNHPNKRPEQIAVNEFFGKELNDKFVFMHGAGFILSHDIVTKYLSVVRNDTISFNKVIRLPDDVAISMLVFKCVEPIMNAETNWYFMPREFKSLHTVKYQCSKLIDTASVPSNIIHFRNKHDDSDIDNSLEHRNVDIKNYINQVRYFYNKPDFMQEELESNLTITKPTKKIVDAFTFYNELDMLYYRLKVLDPIIDTFILVESTRTHAGAVKPLFYQENRERFSEFNHKIVHIIVDNLIEPNIEKGEQWMNERYQRNCIDRGIAQLKLSDNDFIIISDLDEIPDPATLDLIKETAQSIPYAELKQDFYYYNLNSKMNEVWLHAKIVTYSEYIKLGRKPAEIRLSKAPLAIEYGGWHLSYFGDAQFVQNKLIQFAHQEFNLPEITNVENLEQKMKSGKDILDREYVNITTIPIKSNRYLPPRYEELLSKFIVIE</sequence>
<dbReference type="Pfam" id="PF04724">
    <property type="entry name" value="Glyco_transf_17"/>
    <property type="match status" value="1"/>
</dbReference>
<protein>
    <recommendedName>
        <fullName evidence="2">Glycosyltransferase family 17</fullName>
    </recommendedName>
</protein>